<evidence type="ECO:0000313" key="3">
    <source>
        <dbReference type="EMBL" id="OIW27166.1"/>
    </source>
</evidence>
<feature type="region of interest" description="Disordered" evidence="1">
    <location>
        <begin position="551"/>
        <end position="622"/>
    </location>
</feature>
<keyword evidence="2" id="KW-1133">Transmembrane helix</keyword>
<dbReference type="OrthoDB" id="5241722at2759"/>
<evidence type="ECO:0000313" key="4">
    <source>
        <dbReference type="Proteomes" id="UP000182658"/>
    </source>
</evidence>
<keyword evidence="2" id="KW-0812">Transmembrane</keyword>
<gene>
    <name evidence="3" type="ORF">CONLIGDRAFT_645463</name>
</gene>
<proteinExistence type="predicted"/>
<name>A0A1J7II74_9PEZI</name>
<dbReference type="AlphaFoldDB" id="A0A1J7II74"/>
<feature type="compositionally biased region" description="Polar residues" evidence="1">
    <location>
        <begin position="572"/>
        <end position="592"/>
    </location>
</feature>
<accession>A0A1J7II74</accession>
<evidence type="ECO:0000256" key="1">
    <source>
        <dbReference type="SAM" id="MobiDB-lite"/>
    </source>
</evidence>
<feature type="region of interest" description="Disordered" evidence="1">
    <location>
        <begin position="335"/>
        <end position="377"/>
    </location>
</feature>
<evidence type="ECO:0000256" key="2">
    <source>
        <dbReference type="SAM" id="Phobius"/>
    </source>
</evidence>
<reference evidence="3 4" key="1">
    <citation type="submission" date="2016-10" db="EMBL/GenBank/DDBJ databases">
        <title>Draft genome sequence of Coniochaeta ligniaria NRRL30616, a lignocellulolytic fungus for bioabatement of inhibitors in plant biomass hydrolysates.</title>
        <authorList>
            <consortium name="DOE Joint Genome Institute"/>
            <person name="Jimenez D.J."/>
            <person name="Hector R.E."/>
            <person name="Riley R."/>
            <person name="Sun H."/>
            <person name="Grigoriev I.V."/>
            <person name="Van Elsas J.D."/>
            <person name="Nichols N.N."/>
        </authorList>
    </citation>
    <scope>NUCLEOTIDE SEQUENCE [LARGE SCALE GENOMIC DNA]</scope>
    <source>
        <strain evidence="3 4">NRRL 30616</strain>
    </source>
</reference>
<keyword evidence="4" id="KW-1185">Reference proteome</keyword>
<dbReference type="InParanoid" id="A0A1J7II74"/>
<feature type="region of interest" description="Disordered" evidence="1">
    <location>
        <begin position="245"/>
        <end position="274"/>
    </location>
</feature>
<dbReference type="Proteomes" id="UP000182658">
    <property type="component" value="Unassembled WGS sequence"/>
</dbReference>
<keyword evidence="2" id="KW-0472">Membrane</keyword>
<feature type="region of interest" description="Disordered" evidence="1">
    <location>
        <begin position="638"/>
        <end position="657"/>
    </location>
</feature>
<dbReference type="EMBL" id="KV875099">
    <property type="protein sequence ID" value="OIW27166.1"/>
    <property type="molecule type" value="Genomic_DNA"/>
</dbReference>
<feature type="compositionally biased region" description="Polar residues" evidence="1">
    <location>
        <begin position="642"/>
        <end position="657"/>
    </location>
</feature>
<protein>
    <submittedName>
        <fullName evidence="3">Uncharacterized protein</fullName>
    </submittedName>
</protein>
<sequence length="657" mass="70054">MSLGFSALWKPPIAANCTTRPGSIESENRTVRKSLTAFEPLRLAHGPFYCSTYARHEDSIVVLAKNGLGTGPCSSQLDWRLALSVLDPVTAMLASGDAILRTHVVRLRDVKQCWHDVSQACVSELFNNGEHTAQHAKETKKRATPWTWFVRDLCLDSAQSVTSAMARKQSLISRLVLFSLLYPSCAWATTNNEVTTGDLSRRQILPRNGLIGQNGPTPRAEDLWRKVETEVLQIVEEQIKVIVAREPHHQHRRGSPPSPAARAPQTPQITPPPSLALFARQNDAQIQQLSGQIQSISQSFRSVSQASQQVSQSSQQLSNSLQQAQQQLSQTAQSLASARASADSARQSADAANQAAQQASRDADQARQSADQAVTSAQSSASAAAEAASRSAASSAANSVASVMAAMSTSAQQVMSSAASLVQAAKADATAVRTEADNRVLQAQGAAVSVTQAALAIVGAIIGSSLLTVAAFVFVLRYKRRRRVRRSLAVGRSRGGDSIGYPGLQGSSTGVGGGDYEKGSYGVDIKEPEPTAVQTQRVGFATAIGANRASFHLKTPPKGKYSVFPKSREASAGQQQQGDVEAGSSPTSQYSLDNEKEKAQSEAAARQSRLDSPPSLDKWLRAGTTVSPFGTLNVITGGQKKQMMTKNNWPLARNGSS</sequence>
<organism evidence="3 4">
    <name type="scientific">Coniochaeta ligniaria NRRL 30616</name>
    <dbReference type="NCBI Taxonomy" id="1408157"/>
    <lineage>
        <taxon>Eukaryota</taxon>
        <taxon>Fungi</taxon>
        <taxon>Dikarya</taxon>
        <taxon>Ascomycota</taxon>
        <taxon>Pezizomycotina</taxon>
        <taxon>Sordariomycetes</taxon>
        <taxon>Sordariomycetidae</taxon>
        <taxon>Coniochaetales</taxon>
        <taxon>Coniochaetaceae</taxon>
        <taxon>Coniochaeta</taxon>
    </lineage>
</organism>
<feature type="transmembrane region" description="Helical" evidence="2">
    <location>
        <begin position="453"/>
        <end position="476"/>
    </location>
</feature>